<proteinExistence type="predicted"/>
<feature type="transmembrane region" description="Helical" evidence="5">
    <location>
        <begin position="411"/>
        <end position="429"/>
    </location>
</feature>
<protein>
    <recommendedName>
        <fullName evidence="6">Major facilitator superfamily (MFS) profile domain-containing protein</fullName>
    </recommendedName>
</protein>
<dbReference type="GO" id="GO:0046943">
    <property type="term" value="F:carboxylic acid transmembrane transporter activity"/>
    <property type="evidence" value="ECO:0007669"/>
    <property type="project" value="TreeGrafter"/>
</dbReference>
<dbReference type="RefSeq" id="WP_084423634.1">
    <property type="nucleotide sequence ID" value="NZ_LVHI01000009.1"/>
</dbReference>
<keyword evidence="8" id="KW-1185">Reference proteome</keyword>
<feature type="domain" description="Major facilitator superfamily (MFS) profile" evidence="6">
    <location>
        <begin position="30"/>
        <end position="433"/>
    </location>
</feature>
<dbReference type="PROSITE" id="PS50850">
    <property type="entry name" value="MFS"/>
    <property type="match status" value="1"/>
</dbReference>
<dbReference type="PANTHER" id="PTHR23508">
    <property type="entry name" value="CARBOXYLIC ACID TRANSPORTER PROTEIN HOMOLOG"/>
    <property type="match status" value="1"/>
</dbReference>
<feature type="transmembrane region" description="Helical" evidence="5">
    <location>
        <begin position="64"/>
        <end position="85"/>
    </location>
</feature>
<keyword evidence="3 5" id="KW-1133">Transmembrane helix</keyword>
<feature type="transmembrane region" description="Helical" evidence="5">
    <location>
        <begin position="121"/>
        <end position="141"/>
    </location>
</feature>
<reference evidence="7 8" key="1">
    <citation type="submission" date="2016-03" db="EMBL/GenBank/DDBJ databases">
        <title>Genome sequence of Rhodococcus kyotonensis KB10.</title>
        <authorList>
            <person name="Jeong H."/>
            <person name="Hong C.E."/>
            <person name="Jo S.H."/>
            <person name="Park J.M."/>
        </authorList>
    </citation>
    <scope>NUCLEOTIDE SEQUENCE [LARGE SCALE GENOMIC DNA]</scope>
    <source>
        <strain evidence="7 8">KB10</strain>
    </source>
</reference>
<organism evidence="7 8">
    <name type="scientific">Rhodococcoides kyotonense</name>
    <dbReference type="NCBI Taxonomy" id="398843"/>
    <lineage>
        <taxon>Bacteria</taxon>
        <taxon>Bacillati</taxon>
        <taxon>Actinomycetota</taxon>
        <taxon>Actinomycetes</taxon>
        <taxon>Mycobacteriales</taxon>
        <taxon>Nocardiaceae</taxon>
        <taxon>Rhodococcoides</taxon>
    </lineage>
</organism>
<evidence type="ECO:0000256" key="2">
    <source>
        <dbReference type="ARBA" id="ARBA00022692"/>
    </source>
</evidence>
<name>A0A177YJX5_9NOCA</name>
<dbReference type="EMBL" id="LVHI01000009">
    <property type="protein sequence ID" value="OAK55580.1"/>
    <property type="molecule type" value="Genomic_DNA"/>
</dbReference>
<keyword evidence="2 5" id="KW-0812">Transmembrane</keyword>
<dbReference type="Gene3D" id="1.20.1250.20">
    <property type="entry name" value="MFS general substrate transporter like domains"/>
    <property type="match status" value="2"/>
</dbReference>
<dbReference type="InterPro" id="IPR020846">
    <property type="entry name" value="MFS_dom"/>
</dbReference>
<evidence type="ECO:0000256" key="3">
    <source>
        <dbReference type="ARBA" id="ARBA00022989"/>
    </source>
</evidence>
<dbReference type="Pfam" id="PF07690">
    <property type="entry name" value="MFS_1"/>
    <property type="match status" value="1"/>
</dbReference>
<evidence type="ECO:0000256" key="5">
    <source>
        <dbReference type="SAM" id="Phobius"/>
    </source>
</evidence>
<evidence type="ECO:0000313" key="8">
    <source>
        <dbReference type="Proteomes" id="UP000077519"/>
    </source>
</evidence>
<feature type="transmembrane region" description="Helical" evidence="5">
    <location>
        <begin position="97"/>
        <end position="115"/>
    </location>
</feature>
<dbReference type="AlphaFoldDB" id="A0A177YJX5"/>
<feature type="transmembrane region" description="Helical" evidence="5">
    <location>
        <begin position="29"/>
        <end position="52"/>
    </location>
</feature>
<dbReference type="InterPro" id="IPR036259">
    <property type="entry name" value="MFS_trans_sf"/>
</dbReference>
<gene>
    <name evidence="7" type="ORF">A3K89_19730</name>
</gene>
<dbReference type="CDD" id="cd17316">
    <property type="entry name" value="MFS_SV2_like"/>
    <property type="match status" value="1"/>
</dbReference>
<comment type="subcellular location">
    <subcellularLocation>
        <location evidence="1">Cell membrane</location>
        <topology evidence="1">Multi-pass membrane protein</topology>
    </subcellularLocation>
</comment>
<comment type="caution">
    <text evidence="7">The sequence shown here is derived from an EMBL/GenBank/DDBJ whole genome shotgun (WGS) entry which is preliminary data.</text>
</comment>
<feature type="transmembrane region" description="Helical" evidence="5">
    <location>
        <begin position="186"/>
        <end position="205"/>
    </location>
</feature>
<accession>A0A177YJX5</accession>
<feature type="transmembrane region" description="Helical" evidence="5">
    <location>
        <begin position="153"/>
        <end position="174"/>
    </location>
</feature>
<feature type="transmembrane region" description="Helical" evidence="5">
    <location>
        <begin position="343"/>
        <end position="365"/>
    </location>
</feature>
<dbReference type="PANTHER" id="PTHR23508:SF10">
    <property type="entry name" value="CARBOXYLIC ACID TRANSPORTER PROTEIN HOMOLOG"/>
    <property type="match status" value="1"/>
</dbReference>
<feature type="transmembrane region" description="Helical" evidence="5">
    <location>
        <begin position="278"/>
        <end position="300"/>
    </location>
</feature>
<dbReference type="GO" id="GO:0005886">
    <property type="term" value="C:plasma membrane"/>
    <property type="evidence" value="ECO:0007669"/>
    <property type="project" value="UniProtKB-SubCell"/>
</dbReference>
<keyword evidence="4 5" id="KW-0472">Membrane</keyword>
<dbReference type="SUPFAM" id="SSF103473">
    <property type="entry name" value="MFS general substrate transporter"/>
    <property type="match status" value="1"/>
</dbReference>
<dbReference type="InterPro" id="IPR011701">
    <property type="entry name" value="MFS"/>
</dbReference>
<feature type="transmembrane region" description="Helical" evidence="5">
    <location>
        <begin position="312"/>
        <end position="331"/>
    </location>
</feature>
<dbReference type="Proteomes" id="UP000077519">
    <property type="component" value="Unassembled WGS sequence"/>
</dbReference>
<feature type="transmembrane region" description="Helical" evidence="5">
    <location>
        <begin position="386"/>
        <end position="405"/>
    </location>
</feature>
<feature type="transmembrane region" description="Helical" evidence="5">
    <location>
        <begin position="243"/>
        <end position="266"/>
    </location>
</feature>
<evidence type="ECO:0000259" key="6">
    <source>
        <dbReference type="PROSITE" id="PS50850"/>
    </source>
</evidence>
<evidence type="ECO:0000313" key="7">
    <source>
        <dbReference type="EMBL" id="OAK55580.1"/>
    </source>
</evidence>
<sequence length="441" mass="46747">MTAPDAARTAVGAKQLNAENAYTPRERKVVLTFAIIGALIESMELNLLSYPLRDLSDSFSVSTQAVVGVITMQSIASIAGGFVFGWIADRWGRRPTYVAFTSIYGILAVLGAFLTNFELFTVTRILAGVAMGGAFGVIFAMFTETWKAKNRGLMGSVLQGMFICGTLITQAILFSTITTLGSESGWRIGFVIIGAMSVVVGLVAFKMLPESRVWRAARDVVAHSEVEKPDREPMDPQERRRTIVGGIFLTLATTGIFAASYCYITFGPTYLREYAGLSLGWATLVLTIGTILGIASYITFGALSDKIGRRGSTFWSCAVGVVGFGLFLWVGSDTETATGSGTIVSAATVALAGTAIGYAGFGVIGTWISEFYPTRYRAFGSGATYYVARGIGSGLFPLFALMLAGGNVHKAMGFGVAGAIVGMLGCLLVPETRGKVITTTD</sequence>
<evidence type="ECO:0000256" key="4">
    <source>
        <dbReference type="ARBA" id="ARBA00023136"/>
    </source>
</evidence>
<evidence type="ECO:0000256" key="1">
    <source>
        <dbReference type="ARBA" id="ARBA00004651"/>
    </source>
</evidence>